<feature type="chain" id="PRO_5038828597" description="Lipoprotein" evidence="1">
    <location>
        <begin position="20"/>
        <end position="155"/>
    </location>
</feature>
<dbReference type="AlphaFoldDB" id="A0A1G9VXQ3"/>
<dbReference type="OrthoDB" id="2654667at2"/>
<dbReference type="EMBL" id="FNHF01000005">
    <property type="protein sequence ID" value="SDM77014.1"/>
    <property type="molecule type" value="Genomic_DNA"/>
</dbReference>
<evidence type="ECO:0000313" key="3">
    <source>
        <dbReference type="Proteomes" id="UP000182347"/>
    </source>
</evidence>
<dbReference type="PROSITE" id="PS51257">
    <property type="entry name" value="PROKAR_LIPOPROTEIN"/>
    <property type="match status" value="1"/>
</dbReference>
<name>A0A1G9VXQ3_9BACI</name>
<feature type="signal peptide" evidence="1">
    <location>
        <begin position="1"/>
        <end position="19"/>
    </location>
</feature>
<proteinExistence type="predicted"/>
<dbReference type="Proteomes" id="UP000182347">
    <property type="component" value="Unassembled WGS sequence"/>
</dbReference>
<evidence type="ECO:0000256" key="1">
    <source>
        <dbReference type="SAM" id="SignalP"/>
    </source>
</evidence>
<evidence type="ECO:0008006" key="4">
    <source>
        <dbReference type="Google" id="ProtNLM"/>
    </source>
</evidence>
<sequence length="155" mass="17307">MKKFTVYVFAMLIMIAALAACSSREPVEELAPNHERTAGIDQLPQFLKDTSEDLQMVYRSAAEHQELLEQIPCYCGCGDATVGHKDNHDCFVHEIADNGEVVWDTHGIGCQVCIDTAVYSINEYQKGTDIPTIRKTIDDTYQDHGYPEPTPTPDV</sequence>
<accession>A0A1G9VXQ3</accession>
<keyword evidence="1" id="KW-0732">Signal</keyword>
<reference evidence="3" key="1">
    <citation type="submission" date="2016-10" db="EMBL/GenBank/DDBJ databases">
        <authorList>
            <person name="Varghese N."/>
            <person name="Submissions S."/>
        </authorList>
    </citation>
    <scope>NUCLEOTIDE SEQUENCE [LARGE SCALE GENOMIC DNA]</scope>
    <source>
        <strain evidence="3">CGMCC 1.6199</strain>
    </source>
</reference>
<keyword evidence="3" id="KW-1185">Reference proteome</keyword>
<dbReference type="InterPro" id="IPR025673">
    <property type="entry name" value="PCYCGC"/>
</dbReference>
<protein>
    <recommendedName>
        <fullName evidence="4">Lipoprotein</fullName>
    </recommendedName>
</protein>
<dbReference type="Pfam" id="PF13798">
    <property type="entry name" value="PCYCGC"/>
    <property type="match status" value="1"/>
</dbReference>
<organism evidence="2 3">
    <name type="scientific">Sediminibacillus halophilus</name>
    <dbReference type="NCBI Taxonomy" id="482461"/>
    <lineage>
        <taxon>Bacteria</taxon>
        <taxon>Bacillati</taxon>
        <taxon>Bacillota</taxon>
        <taxon>Bacilli</taxon>
        <taxon>Bacillales</taxon>
        <taxon>Bacillaceae</taxon>
        <taxon>Sediminibacillus</taxon>
    </lineage>
</organism>
<gene>
    <name evidence="2" type="ORF">SAMN05216244_3353</name>
</gene>
<dbReference type="RefSeq" id="WP_083334896.1">
    <property type="nucleotide sequence ID" value="NZ_FNHF01000005.1"/>
</dbReference>
<evidence type="ECO:0000313" key="2">
    <source>
        <dbReference type="EMBL" id="SDM77014.1"/>
    </source>
</evidence>
<dbReference type="STRING" id="482461.SAMN05216244_3353"/>